<dbReference type="InterPro" id="IPR050250">
    <property type="entry name" value="Macrolide_Exporter_MacB"/>
</dbReference>
<feature type="transmembrane region" description="Helical" evidence="7">
    <location>
        <begin position="86"/>
        <end position="106"/>
    </location>
</feature>
<name>A0ABW1EMA0_9BACT</name>
<evidence type="ECO:0000256" key="2">
    <source>
        <dbReference type="ARBA" id="ARBA00022475"/>
    </source>
</evidence>
<evidence type="ECO:0000256" key="3">
    <source>
        <dbReference type="ARBA" id="ARBA00022692"/>
    </source>
</evidence>
<evidence type="ECO:0000256" key="4">
    <source>
        <dbReference type="ARBA" id="ARBA00022989"/>
    </source>
</evidence>
<keyword evidence="3 7" id="KW-0812">Transmembrane</keyword>
<proteinExistence type="inferred from homology"/>
<protein>
    <submittedName>
        <fullName evidence="10">ADOP family duplicated permease</fullName>
    </submittedName>
</protein>
<sequence>MSLWSRVANVFRGDRLNREISEEFESHVAEAVASGRSEREARRALGTYARHREEGHQARVIGWLDSLCADAIFGWRQLMKRKVTTGAAILSLALAIGACTSAFRLVDAMFLRPMPVSAPASLYAISYHGFDAKTKAPESWDSNSYPMFREMRKAVMEQADLSAVSYVSHVDLTYGSDAEMEKAYRQSVSGSLFSNLGLRPVLGRLLAEDDDRVPGAEPYAVLSYDYWTRRFGKDSQVIGRRLHMDGAVYEIVGVASKGFTGTEPGTMTDMFVPTMMEAGSVNNANSFWLRIFVRVKPCVDVRSLAGKMDAVFRVWEKNRAKTFINFPKYLLDTFPREHLVLKSAAEGASSMQADYGSALTVLCVLVGMVLLIACANVANLMSAQAAARAREMALRVSIGSGRWRLVQMVMVESAMLGLIAAGLGLLFAWRATPFVVSKINPPDNPARLVLPADWMVIGFGLAMAIGVTLLFGLLPALRASGVKPVHALKGGDEPVAKKRSMYALIAAQVAFCFVVLFVAGLFATTLSKLTKQPIGFSPRRVLVLDTVTQHPEPPVKWDQMAAALRTVPGVETTALEDWPLMSGTMRNDHISVNGAAPSDVLAFFLRVSPGWLETMRIPMVAGRDFRDSDTSPSVAIVNEAFAKQYFNGANPVGRTFETRGPDRVNAQYEIVGLAGDVVYRDLREKILPQAYVPLHRAANLRADTPISAQTLSAATLQPMQGVTIVVRTASDDSILLSETLRKAMTRIDPEFRVSTIQTQTELVNAQTIRERLLASLALFFASLALLLAAIGLYGVLNYAVLQREREIGVRIALGARLGHVVRIVTAQVLVMVVAGGIAGWALGLMLVRYVQSLLYQVKGNDPAMLAVPALVLLMAVVLSAMPAVIRAARIDPATMLRAE</sequence>
<dbReference type="InterPro" id="IPR025857">
    <property type="entry name" value="MacB_PCD"/>
</dbReference>
<reference evidence="11" key="1">
    <citation type="journal article" date="2019" name="Int. J. Syst. Evol. Microbiol.">
        <title>The Global Catalogue of Microorganisms (GCM) 10K type strain sequencing project: providing services to taxonomists for standard genome sequencing and annotation.</title>
        <authorList>
            <consortium name="The Broad Institute Genomics Platform"/>
            <consortium name="The Broad Institute Genome Sequencing Center for Infectious Disease"/>
            <person name="Wu L."/>
            <person name="Ma J."/>
        </authorList>
    </citation>
    <scope>NUCLEOTIDE SEQUENCE [LARGE SCALE GENOMIC DNA]</scope>
    <source>
        <strain evidence="11">JCM 4087</strain>
    </source>
</reference>
<evidence type="ECO:0000256" key="6">
    <source>
        <dbReference type="ARBA" id="ARBA00038076"/>
    </source>
</evidence>
<evidence type="ECO:0000256" key="7">
    <source>
        <dbReference type="SAM" id="Phobius"/>
    </source>
</evidence>
<feature type="transmembrane region" description="Helical" evidence="7">
    <location>
        <begin position="820"/>
        <end position="843"/>
    </location>
</feature>
<evidence type="ECO:0000256" key="1">
    <source>
        <dbReference type="ARBA" id="ARBA00004651"/>
    </source>
</evidence>
<feature type="transmembrane region" description="Helical" evidence="7">
    <location>
        <begin position="403"/>
        <end position="429"/>
    </location>
</feature>
<evidence type="ECO:0000256" key="5">
    <source>
        <dbReference type="ARBA" id="ARBA00023136"/>
    </source>
</evidence>
<organism evidence="10 11">
    <name type="scientific">Acidicapsa dinghuensis</name>
    <dbReference type="NCBI Taxonomy" id="2218256"/>
    <lineage>
        <taxon>Bacteria</taxon>
        <taxon>Pseudomonadati</taxon>
        <taxon>Acidobacteriota</taxon>
        <taxon>Terriglobia</taxon>
        <taxon>Terriglobales</taxon>
        <taxon>Acidobacteriaceae</taxon>
        <taxon>Acidicapsa</taxon>
    </lineage>
</organism>
<comment type="subcellular location">
    <subcellularLocation>
        <location evidence="1">Cell membrane</location>
        <topology evidence="1">Multi-pass membrane protein</topology>
    </subcellularLocation>
</comment>
<feature type="transmembrane region" description="Helical" evidence="7">
    <location>
        <begin position="863"/>
        <end position="885"/>
    </location>
</feature>
<feature type="domain" description="MacB-like periplasmic core" evidence="9">
    <location>
        <begin position="85"/>
        <end position="309"/>
    </location>
</feature>
<gene>
    <name evidence="10" type="ORF">ACFPT7_17410</name>
</gene>
<keyword evidence="5 7" id="KW-0472">Membrane</keyword>
<dbReference type="InterPro" id="IPR017800">
    <property type="entry name" value="ADOP"/>
</dbReference>
<feature type="domain" description="MacB-like periplasmic core" evidence="9">
    <location>
        <begin position="511"/>
        <end position="733"/>
    </location>
</feature>
<feature type="transmembrane region" description="Helical" evidence="7">
    <location>
        <begin position="358"/>
        <end position="382"/>
    </location>
</feature>
<dbReference type="InterPro" id="IPR003838">
    <property type="entry name" value="ABC3_permease_C"/>
</dbReference>
<comment type="caution">
    <text evidence="10">The sequence shown here is derived from an EMBL/GenBank/DDBJ whole genome shotgun (WGS) entry which is preliminary data.</text>
</comment>
<keyword evidence="2" id="KW-1003">Cell membrane</keyword>
<keyword evidence="11" id="KW-1185">Reference proteome</keyword>
<dbReference type="PANTHER" id="PTHR30572:SF4">
    <property type="entry name" value="ABC TRANSPORTER PERMEASE YTRF"/>
    <property type="match status" value="1"/>
</dbReference>
<dbReference type="RefSeq" id="WP_263340900.1">
    <property type="nucleotide sequence ID" value="NZ_JAGSYH010000006.1"/>
</dbReference>
<dbReference type="PANTHER" id="PTHR30572">
    <property type="entry name" value="MEMBRANE COMPONENT OF TRANSPORTER-RELATED"/>
    <property type="match status" value="1"/>
</dbReference>
<keyword evidence="4 7" id="KW-1133">Transmembrane helix</keyword>
<dbReference type="Pfam" id="PF12704">
    <property type="entry name" value="MacB_PCD"/>
    <property type="match status" value="2"/>
</dbReference>
<feature type="domain" description="ABC3 transporter permease C-terminal" evidence="8">
    <location>
        <begin position="779"/>
        <end position="889"/>
    </location>
</feature>
<feature type="domain" description="ABC3 transporter permease C-terminal" evidence="8">
    <location>
        <begin position="364"/>
        <end position="482"/>
    </location>
</feature>
<comment type="similarity">
    <text evidence="6">Belongs to the ABC-4 integral membrane protein family.</text>
</comment>
<evidence type="ECO:0000313" key="10">
    <source>
        <dbReference type="EMBL" id="MFC5864088.1"/>
    </source>
</evidence>
<dbReference type="Proteomes" id="UP001596091">
    <property type="component" value="Unassembled WGS sequence"/>
</dbReference>
<feature type="transmembrane region" description="Helical" evidence="7">
    <location>
        <begin position="454"/>
        <end position="480"/>
    </location>
</feature>
<evidence type="ECO:0000259" key="9">
    <source>
        <dbReference type="Pfam" id="PF12704"/>
    </source>
</evidence>
<evidence type="ECO:0000259" key="8">
    <source>
        <dbReference type="Pfam" id="PF02687"/>
    </source>
</evidence>
<accession>A0ABW1EMA0</accession>
<feature type="transmembrane region" description="Helical" evidence="7">
    <location>
        <begin position="501"/>
        <end position="523"/>
    </location>
</feature>
<dbReference type="Pfam" id="PF02687">
    <property type="entry name" value="FtsX"/>
    <property type="match status" value="2"/>
</dbReference>
<feature type="transmembrane region" description="Helical" evidence="7">
    <location>
        <begin position="772"/>
        <end position="799"/>
    </location>
</feature>
<evidence type="ECO:0000313" key="11">
    <source>
        <dbReference type="Proteomes" id="UP001596091"/>
    </source>
</evidence>
<dbReference type="EMBL" id="JBHSPH010000008">
    <property type="protein sequence ID" value="MFC5864088.1"/>
    <property type="molecule type" value="Genomic_DNA"/>
</dbReference>
<dbReference type="NCBIfam" id="TIGR03434">
    <property type="entry name" value="ADOP"/>
    <property type="match status" value="1"/>
</dbReference>